<proteinExistence type="predicted"/>
<dbReference type="RefSeq" id="WP_344799903.1">
    <property type="nucleotide sequence ID" value="NZ_BAABBN010000012.1"/>
</dbReference>
<keyword evidence="3" id="KW-1185">Reference proteome</keyword>
<reference evidence="3" key="1">
    <citation type="journal article" date="2019" name="Int. J. Syst. Evol. Microbiol.">
        <title>The Global Catalogue of Microorganisms (GCM) 10K type strain sequencing project: providing services to taxonomists for standard genome sequencing and annotation.</title>
        <authorList>
            <consortium name="The Broad Institute Genomics Platform"/>
            <consortium name="The Broad Institute Genome Sequencing Center for Infectious Disease"/>
            <person name="Wu L."/>
            <person name="Ma J."/>
        </authorList>
    </citation>
    <scope>NUCLEOTIDE SEQUENCE [LARGE SCALE GENOMIC DNA]</scope>
    <source>
        <strain evidence="3">JCM 17551</strain>
    </source>
</reference>
<comment type="caution">
    <text evidence="2">The sequence shown here is derived from an EMBL/GenBank/DDBJ whole genome shotgun (WGS) entry which is preliminary data.</text>
</comment>
<dbReference type="PANTHER" id="PTHR15032">
    <property type="entry name" value="N-ACYL-PHOSPHATIDYLETHANOLAMINE-HYDROLYZING PHOSPHOLIPASE D"/>
    <property type="match status" value="1"/>
</dbReference>
<dbReference type="EMBL" id="BAABBN010000012">
    <property type="protein sequence ID" value="GAA3935542.1"/>
    <property type="molecule type" value="Genomic_DNA"/>
</dbReference>
<dbReference type="PANTHER" id="PTHR15032:SF4">
    <property type="entry name" value="N-ACYL-PHOSPHATIDYLETHANOLAMINE-HYDROLYZING PHOSPHOLIPASE D"/>
    <property type="match status" value="1"/>
</dbReference>
<feature type="domain" description="Metallo-beta-lactamase" evidence="1">
    <location>
        <begin position="98"/>
        <end position="291"/>
    </location>
</feature>
<dbReference type="SUPFAM" id="SSF56281">
    <property type="entry name" value="Metallo-hydrolase/oxidoreductase"/>
    <property type="match status" value="1"/>
</dbReference>
<sequence>MSACSLNANITENLNDKVQSSNFANGKFYNDKRTPGFEWGKTWKILKRYITEPQVNTEPSAVIPVTPMLTEDLLSTEQDSVWRLGHSSMLLKISNEFVLLDPMFSERASPFSMMGPKRFHQPPISIHQLPHIKAVVISHNHYDHLDEASIQQLADRVDQFIVPLGNGADLISWGIHPEKIKELDWWQQTEISDITITATPSQHFSGRGLGDGNKTLWASYVINSPQTKIFFTGDSGYFNGFKEIGKRFGPFDLTLIETGAYDKMWSDVHMQPKESLQTHLDVKGKKMLPVHNGTFNLAFHEWTDPFDQISQLAQEKDVDLLTPKMGDRVTIHDKNQTLAWWQPLKN</sequence>
<evidence type="ECO:0000313" key="2">
    <source>
        <dbReference type="EMBL" id="GAA3935542.1"/>
    </source>
</evidence>
<gene>
    <name evidence="2" type="ORF">GCM10022277_35070</name>
</gene>
<dbReference type="InterPro" id="IPR036866">
    <property type="entry name" value="RibonucZ/Hydroxyglut_hydro"/>
</dbReference>
<name>A0ABP7N302_9GAMM</name>
<evidence type="ECO:0000259" key="1">
    <source>
        <dbReference type="Pfam" id="PF12706"/>
    </source>
</evidence>
<dbReference type="Proteomes" id="UP001501565">
    <property type="component" value="Unassembled WGS sequence"/>
</dbReference>
<dbReference type="Pfam" id="PF12706">
    <property type="entry name" value="Lactamase_B_2"/>
    <property type="match status" value="1"/>
</dbReference>
<evidence type="ECO:0000313" key="3">
    <source>
        <dbReference type="Proteomes" id="UP001501565"/>
    </source>
</evidence>
<dbReference type="Gene3D" id="3.60.15.10">
    <property type="entry name" value="Ribonuclease Z/Hydroxyacylglutathione hydrolase-like"/>
    <property type="match status" value="1"/>
</dbReference>
<accession>A0ABP7N302</accession>
<protein>
    <submittedName>
        <fullName evidence="2">MBL fold metallo-hydrolase</fullName>
    </submittedName>
</protein>
<organism evidence="2 3">
    <name type="scientific">Litoribacillus peritrichatus</name>
    <dbReference type="NCBI Taxonomy" id="718191"/>
    <lineage>
        <taxon>Bacteria</taxon>
        <taxon>Pseudomonadati</taxon>
        <taxon>Pseudomonadota</taxon>
        <taxon>Gammaproteobacteria</taxon>
        <taxon>Oceanospirillales</taxon>
        <taxon>Oceanospirillaceae</taxon>
        <taxon>Litoribacillus</taxon>
    </lineage>
</organism>
<dbReference type="InterPro" id="IPR001279">
    <property type="entry name" value="Metallo-B-lactamas"/>
</dbReference>